<proteinExistence type="predicted"/>
<comment type="caution">
    <text evidence="2">The sequence shown here is derived from an EMBL/GenBank/DDBJ whole genome shotgun (WGS) entry which is preliminary data.</text>
</comment>
<gene>
    <name evidence="2" type="ORF">PCOR1329_LOCUS57978</name>
</gene>
<organism evidence="2 3">
    <name type="scientific">Prorocentrum cordatum</name>
    <dbReference type="NCBI Taxonomy" id="2364126"/>
    <lineage>
        <taxon>Eukaryota</taxon>
        <taxon>Sar</taxon>
        <taxon>Alveolata</taxon>
        <taxon>Dinophyceae</taxon>
        <taxon>Prorocentrales</taxon>
        <taxon>Prorocentraceae</taxon>
        <taxon>Prorocentrum</taxon>
    </lineage>
</organism>
<dbReference type="EMBL" id="CAUYUJ010017172">
    <property type="protein sequence ID" value="CAK0872537.1"/>
    <property type="molecule type" value="Genomic_DNA"/>
</dbReference>
<protein>
    <submittedName>
        <fullName evidence="2">Uncharacterized protein</fullName>
    </submittedName>
</protein>
<reference evidence="2" key="1">
    <citation type="submission" date="2023-10" db="EMBL/GenBank/DDBJ databases">
        <authorList>
            <person name="Chen Y."/>
            <person name="Shah S."/>
            <person name="Dougan E. K."/>
            <person name="Thang M."/>
            <person name="Chan C."/>
        </authorList>
    </citation>
    <scope>NUCLEOTIDE SEQUENCE [LARGE SCALE GENOMIC DNA]</scope>
</reference>
<dbReference type="Proteomes" id="UP001189429">
    <property type="component" value="Unassembled WGS sequence"/>
</dbReference>
<evidence type="ECO:0000313" key="3">
    <source>
        <dbReference type="Proteomes" id="UP001189429"/>
    </source>
</evidence>
<evidence type="ECO:0000256" key="1">
    <source>
        <dbReference type="SAM" id="MobiDB-lite"/>
    </source>
</evidence>
<sequence>MPIRPLVARRGWKSVPDRLAHGDAARRAQASQVRAGKQAVAGARDEGLARRQGGRADLQHFGRQGGSLFDSELRQCADSAAVLRVGGSTRLPLGMEDLRAFTNRLVALGKVPRSGGDLHGFVSRVQAALPALGAEAAHLALVRFAELSVRQAALAAWPLFLQHAEALPPAHLADGIWAVSAVPTPPNDVVLEATALAAGRLAPHVAELPPVLLYRSTYGLARLAGPRRCGEFWKRAERAAMSALRQRGPCVLGPSQLVRMCWAFARRGPPERQIFEALGPRLRAAVPELKDTELEALYSMLTELELVGQWRLIHDIERAMEARQQGPANEKVPGGAGAAPGAHKKPRKRLYARKWSKVSLTRPLFPNTRGGKKSSNPQRW</sequence>
<feature type="region of interest" description="Disordered" evidence="1">
    <location>
        <begin position="323"/>
        <end position="350"/>
    </location>
</feature>
<keyword evidence="3" id="KW-1185">Reference proteome</keyword>
<accession>A0ABN9VK82</accession>
<evidence type="ECO:0000313" key="2">
    <source>
        <dbReference type="EMBL" id="CAK0872537.1"/>
    </source>
</evidence>
<name>A0ABN9VK82_9DINO</name>
<feature type="region of interest" description="Disordered" evidence="1">
    <location>
        <begin position="23"/>
        <end position="48"/>
    </location>
</feature>